<name>A0A0F7L2P0_9VIRU</name>
<proteinExistence type="predicted"/>
<dbReference type="EMBL" id="KR029577">
    <property type="protein sequence ID" value="AKH45798.1"/>
    <property type="molecule type" value="Genomic_DNA"/>
</dbReference>
<evidence type="ECO:0000313" key="1">
    <source>
        <dbReference type="EMBL" id="AKH45798.1"/>
    </source>
</evidence>
<reference evidence="1" key="1">
    <citation type="journal article" date="2015" name="Front. Microbiol.">
        <title>Combining genomic sequencing methods to explore viral diversity and reveal potential virus-host interactions.</title>
        <authorList>
            <person name="Chow C.E."/>
            <person name="Winget D.M."/>
            <person name="White R.A.III."/>
            <person name="Hallam S.J."/>
            <person name="Suttle C.A."/>
        </authorList>
    </citation>
    <scope>NUCLEOTIDE SEQUENCE</scope>
    <source>
        <strain evidence="1">Anoxic3_1</strain>
    </source>
</reference>
<dbReference type="PROSITE" id="PS51257">
    <property type="entry name" value="PROKAR_LIPOPROTEIN"/>
    <property type="match status" value="1"/>
</dbReference>
<protein>
    <submittedName>
        <fullName evidence="1">Uncharacterized protein</fullName>
    </submittedName>
</protein>
<organism evidence="1">
    <name type="scientific">uncultured marine virus</name>
    <dbReference type="NCBI Taxonomy" id="186617"/>
    <lineage>
        <taxon>Viruses</taxon>
        <taxon>environmental samples</taxon>
    </lineage>
</organism>
<reference evidence="1" key="2">
    <citation type="submission" date="2015-03" db="EMBL/GenBank/DDBJ databases">
        <authorList>
            <person name="Chow C.-E.T."/>
            <person name="Winget D.M."/>
            <person name="White R.A.III."/>
            <person name="Hallam S.J."/>
            <person name="Suttle C.A."/>
        </authorList>
    </citation>
    <scope>NUCLEOTIDE SEQUENCE</scope>
    <source>
        <strain evidence="1">Anoxic3_1</strain>
    </source>
</reference>
<sequence length="50" mass="5405">MFGGVRWLAKSKRKRASISPTLTFLASCSPTARRCLYALLATALTSLTTS</sequence>
<accession>A0A0F7L2P0</accession>